<evidence type="ECO:0000313" key="2">
    <source>
        <dbReference type="EMBL" id="MEK7951652.1"/>
    </source>
</evidence>
<name>A0ABU9AY25_9BACT</name>
<proteinExistence type="predicted"/>
<dbReference type="EMBL" id="JBBUKT010000005">
    <property type="protein sequence ID" value="MEK7951652.1"/>
    <property type="molecule type" value="Genomic_DNA"/>
</dbReference>
<dbReference type="Proteomes" id="UP001371305">
    <property type="component" value="Unassembled WGS sequence"/>
</dbReference>
<keyword evidence="3" id="KW-1185">Reference proteome</keyword>
<accession>A0ABU9AY25</accession>
<organism evidence="2 3">
    <name type="scientific">Luteolibacter soli</name>
    <dbReference type="NCBI Taxonomy" id="3135280"/>
    <lineage>
        <taxon>Bacteria</taxon>
        <taxon>Pseudomonadati</taxon>
        <taxon>Verrucomicrobiota</taxon>
        <taxon>Verrucomicrobiia</taxon>
        <taxon>Verrucomicrobiales</taxon>
        <taxon>Verrucomicrobiaceae</taxon>
        <taxon>Luteolibacter</taxon>
    </lineage>
</organism>
<comment type="caution">
    <text evidence="2">The sequence shown here is derived from an EMBL/GenBank/DDBJ whole genome shotgun (WGS) entry which is preliminary data.</text>
</comment>
<evidence type="ECO:0000313" key="3">
    <source>
        <dbReference type="Proteomes" id="UP001371305"/>
    </source>
</evidence>
<feature type="region of interest" description="Disordered" evidence="1">
    <location>
        <begin position="100"/>
        <end position="163"/>
    </location>
</feature>
<dbReference type="RefSeq" id="WP_341405304.1">
    <property type="nucleotide sequence ID" value="NZ_JBBUKT010000005.1"/>
</dbReference>
<gene>
    <name evidence="2" type="ORF">WKV53_14135</name>
</gene>
<sequence length="331" mass="35509">MEFLNLHSSALDSPEMAGADPAELGTWLMLARYCAGQENGGVIAGCREWRDRKWQAVARVAQGMVMREAELWTWDGDDLHVKHYPAEQEAAVKAKRERNRCAGQVKTETKAEAARVNGARGGRPRSRGVGGGEVGAGALLDLTDAGGGPGDGSDIPTGNPTGFFVGVDDIRTEGKGREENEREVLEECESAREGARGRSFVVGSGSRDGERFGDRDRELEISRQAETIVRSYPRQERFAEALMMVRGHLAAGESFPVMLAGTKAAAEALAKAPSGAANKYAPSALKFFEGKRWMDDPGTLIRPAVVSGGSRQDRGEMSAEEVAMQLGGRVG</sequence>
<protein>
    <recommendedName>
        <fullName evidence="4">DUF1376 domain-containing protein</fullName>
    </recommendedName>
</protein>
<evidence type="ECO:0000256" key="1">
    <source>
        <dbReference type="SAM" id="MobiDB-lite"/>
    </source>
</evidence>
<evidence type="ECO:0008006" key="4">
    <source>
        <dbReference type="Google" id="ProtNLM"/>
    </source>
</evidence>
<reference evidence="2 3" key="1">
    <citation type="submission" date="2024-04" db="EMBL/GenBank/DDBJ databases">
        <title>Luteolibacter sp. isolated from soil.</title>
        <authorList>
            <person name="An J."/>
        </authorList>
    </citation>
    <scope>NUCLEOTIDE SEQUENCE [LARGE SCALE GENOMIC DNA]</scope>
    <source>
        <strain evidence="2 3">Y139</strain>
    </source>
</reference>